<dbReference type="InterPro" id="IPR035901">
    <property type="entry name" value="GIY-YIG_endonuc_sf"/>
</dbReference>
<protein>
    <submittedName>
        <fullName evidence="3">Excinuclease ABC subunit C</fullName>
    </submittedName>
</protein>
<dbReference type="EMBL" id="PFEA01000017">
    <property type="protein sequence ID" value="PJE59968.1"/>
    <property type="molecule type" value="Genomic_DNA"/>
</dbReference>
<dbReference type="Proteomes" id="UP000231086">
    <property type="component" value="Unassembled WGS sequence"/>
</dbReference>
<organism evidence="3 4">
    <name type="scientific">Candidatus Portnoybacteria bacterium CG10_big_fil_rev_8_21_14_0_10_44_7</name>
    <dbReference type="NCBI Taxonomy" id="1974816"/>
    <lineage>
        <taxon>Bacteria</taxon>
        <taxon>Candidatus Portnoyibacteriota</taxon>
    </lineage>
</organism>
<sequence>MFYVYLLKSQQKNRLYIGRMGNLKRRLREHQSGKVRSTKKLLPIELVFYEAFKHKKDAIRRERYFKTSKGKSSLKQIIRESIK</sequence>
<comment type="similarity">
    <text evidence="1">Belongs to the UPF0213 family.</text>
</comment>
<dbReference type="SMART" id="SM00465">
    <property type="entry name" value="GIYc"/>
    <property type="match status" value="1"/>
</dbReference>
<dbReference type="Gene3D" id="3.40.1440.10">
    <property type="entry name" value="GIY-YIG endonuclease"/>
    <property type="match status" value="1"/>
</dbReference>
<evidence type="ECO:0000313" key="4">
    <source>
        <dbReference type="Proteomes" id="UP000231086"/>
    </source>
</evidence>
<evidence type="ECO:0000313" key="3">
    <source>
        <dbReference type="EMBL" id="PJE59968.1"/>
    </source>
</evidence>
<evidence type="ECO:0000259" key="2">
    <source>
        <dbReference type="PROSITE" id="PS50164"/>
    </source>
</evidence>
<name>A0A2M8KJ90_9BACT</name>
<comment type="caution">
    <text evidence="3">The sequence shown here is derived from an EMBL/GenBank/DDBJ whole genome shotgun (WGS) entry which is preliminary data.</text>
</comment>
<dbReference type="InterPro" id="IPR050190">
    <property type="entry name" value="UPF0213_domain"/>
</dbReference>
<gene>
    <name evidence="3" type="ORF">COU85_00805</name>
</gene>
<dbReference type="CDD" id="cd10449">
    <property type="entry name" value="GIY-YIG_SLX1_like"/>
    <property type="match status" value="1"/>
</dbReference>
<feature type="domain" description="GIY-YIG" evidence="2">
    <location>
        <begin position="1"/>
        <end position="77"/>
    </location>
</feature>
<dbReference type="PANTHER" id="PTHR34477">
    <property type="entry name" value="UPF0213 PROTEIN YHBQ"/>
    <property type="match status" value="1"/>
</dbReference>
<reference evidence="4" key="1">
    <citation type="submission" date="2017-09" db="EMBL/GenBank/DDBJ databases">
        <title>Depth-based differentiation of microbial function through sediment-hosted aquifers and enrichment of novel symbionts in the deep terrestrial subsurface.</title>
        <authorList>
            <person name="Probst A.J."/>
            <person name="Ladd B."/>
            <person name="Jarett J.K."/>
            <person name="Geller-Mcgrath D.E."/>
            <person name="Sieber C.M.K."/>
            <person name="Emerson J.B."/>
            <person name="Anantharaman K."/>
            <person name="Thomas B.C."/>
            <person name="Malmstrom R."/>
            <person name="Stieglmeier M."/>
            <person name="Klingl A."/>
            <person name="Woyke T."/>
            <person name="Ryan C.M."/>
            <person name="Banfield J.F."/>
        </authorList>
    </citation>
    <scope>NUCLEOTIDE SEQUENCE [LARGE SCALE GENOMIC DNA]</scope>
</reference>
<dbReference type="PANTHER" id="PTHR34477:SF5">
    <property type="entry name" value="BSL5627 PROTEIN"/>
    <property type="match status" value="1"/>
</dbReference>
<accession>A0A2M8KJ90</accession>
<evidence type="ECO:0000256" key="1">
    <source>
        <dbReference type="ARBA" id="ARBA00007435"/>
    </source>
</evidence>
<dbReference type="InterPro" id="IPR000305">
    <property type="entry name" value="GIY-YIG_endonuc"/>
</dbReference>
<dbReference type="SUPFAM" id="SSF82771">
    <property type="entry name" value="GIY-YIG endonuclease"/>
    <property type="match status" value="1"/>
</dbReference>
<dbReference type="Pfam" id="PF01541">
    <property type="entry name" value="GIY-YIG"/>
    <property type="match status" value="1"/>
</dbReference>
<dbReference type="PROSITE" id="PS50164">
    <property type="entry name" value="GIY_YIG"/>
    <property type="match status" value="1"/>
</dbReference>
<proteinExistence type="inferred from homology"/>
<dbReference type="AlphaFoldDB" id="A0A2M8KJ90"/>